<comment type="pathway">
    <text evidence="3 4">Sulfur metabolism; hydrogen sulfide biosynthesis; sulfite from sulfate.</text>
</comment>
<feature type="binding site" evidence="4">
    <location>
        <position position="107"/>
    </location>
    <ligand>
        <name>[4Fe-4S] cluster</name>
        <dbReference type="ChEBI" id="CHEBI:49883"/>
    </ligand>
</feature>
<dbReference type="EC" id="1.8.4.10" evidence="4"/>
<comment type="cofactor">
    <cofactor evidence="4">
        <name>[4Fe-4S] cluster</name>
        <dbReference type="ChEBI" id="CHEBI:49883"/>
    </cofactor>
    <text evidence="4">Binds 1 [4Fe-4S] cluster per subunit.</text>
</comment>
<dbReference type="InterPro" id="IPR014729">
    <property type="entry name" value="Rossmann-like_a/b/a_fold"/>
</dbReference>
<evidence type="ECO:0000256" key="4">
    <source>
        <dbReference type="HAMAP-Rule" id="MF_00063"/>
    </source>
</evidence>
<reference evidence="7" key="2">
    <citation type="journal article" date="2016" name="Int. J. Syst. Evol. Microbiol.">
        <title>Complete genome sequence and cell structure of Limnochorda pilosa, a Gram-negative spore-former within the phylum Firmicutes.</title>
        <authorList>
            <person name="Watanabe M."/>
            <person name="Kojima H."/>
            <person name="Fukui M."/>
        </authorList>
    </citation>
    <scope>NUCLEOTIDE SEQUENCE [LARGE SCALE GENOMIC DNA]</scope>
    <source>
        <strain evidence="7">HC45</strain>
    </source>
</reference>
<feature type="active site" description="Nucleophile; cysteine thiosulfonate intermediate" evidence="4">
    <location>
        <position position="228"/>
    </location>
</feature>
<dbReference type="GO" id="GO:0046872">
    <property type="term" value="F:metal ion binding"/>
    <property type="evidence" value="ECO:0007669"/>
    <property type="project" value="UniProtKB-KW"/>
</dbReference>
<dbReference type="PANTHER" id="PTHR46509">
    <property type="entry name" value="PHOSPHOADENOSINE PHOSPHOSULFATE REDUCTASE"/>
    <property type="match status" value="1"/>
</dbReference>
<evidence type="ECO:0000256" key="2">
    <source>
        <dbReference type="ARBA" id="ARBA00023002"/>
    </source>
</evidence>
<dbReference type="Gene3D" id="3.40.50.620">
    <property type="entry name" value="HUPs"/>
    <property type="match status" value="1"/>
</dbReference>
<comment type="similarity">
    <text evidence="1 4">Belongs to the PAPS reductase family. CysH subfamily.</text>
</comment>
<dbReference type="EMBL" id="AP014924">
    <property type="protein sequence ID" value="BAS29167.1"/>
    <property type="molecule type" value="Genomic_DNA"/>
</dbReference>
<dbReference type="GO" id="GO:0019379">
    <property type="term" value="P:sulfate assimilation, phosphoadenylyl sulfate reduction by phosphoadenylyl-sulfate reductase (thioredoxin)"/>
    <property type="evidence" value="ECO:0007669"/>
    <property type="project" value="UniProtKB-UniRule"/>
</dbReference>
<dbReference type="InterPro" id="IPR002500">
    <property type="entry name" value="PAPS_reduct_dom"/>
</dbReference>
<dbReference type="GO" id="GO:0051539">
    <property type="term" value="F:4 iron, 4 sulfur cluster binding"/>
    <property type="evidence" value="ECO:0007669"/>
    <property type="project" value="UniProtKB-UniRule"/>
</dbReference>
<dbReference type="GO" id="GO:0004604">
    <property type="term" value="F:phosphoadenylyl-sulfate reductase (thioredoxin) activity"/>
    <property type="evidence" value="ECO:0007669"/>
    <property type="project" value="UniProtKB-UniRule"/>
</dbReference>
<evidence type="ECO:0000313" key="7">
    <source>
        <dbReference type="Proteomes" id="UP000065807"/>
    </source>
</evidence>
<comment type="catalytic activity">
    <reaction evidence="4">
        <text>[thioredoxin]-disulfide + sulfite + AMP + 2 H(+) = adenosine 5'-phosphosulfate + [thioredoxin]-dithiol</text>
        <dbReference type="Rhea" id="RHEA:21976"/>
        <dbReference type="Rhea" id="RHEA-COMP:10698"/>
        <dbReference type="Rhea" id="RHEA-COMP:10700"/>
        <dbReference type="ChEBI" id="CHEBI:15378"/>
        <dbReference type="ChEBI" id="CHEBI:17359"/>
        <dbReference type="ChEBI" id="CHEBI:29950"/>
        <dbReference type="ChEBI" id="CHEBI:50058"/>
        <dbReference type="ChEBI" id="CHEBI:58243"/>
        <dbReference type="ChEBI" id="CHEBI:456215"/>
        <dbReference type="EC" id="1.8.4.10"/>
    </reaction>
</comment>
<dbReference type="Pfam" id="PF01507">
    <property type="entry name" value="PAPS_reduct"/>
    <property type="match status" value="1"/>
</dbReference>
<name>A0A0K2SQA3_LIMPI</name>
<keyword evidence="4" id="KW-0479">Metal-binding</keyword>
<comment type="subcellular location">
    <subcellularLocation>
        <location evidence="4">Cytoplasm</location>
    </subcellularLocation>
</comment>
<dbReference type="Proteomes" id="UP000065807">
    <property type="component" value="Chromosome"/>
</dbReference>
<dbReference type="CDD" id="cd23945">
    <property type="entry name" value="PAPS_reductase"/>
    <property type="match status" value="1"/>
</dbReference>
<dbReference type="NCBIfam" id="TIGR00434">
    <property type="entry name" value="cysH"/>
    <property type="match status" value="1"/>
</dbReference>
<feature type="binding site" evidence="4">
    <location>
        <position position="108"/>
    </location>
    <ligand>
        <name>[4Fe-4S] cluster</name>
        <dbReference type="ChEBI" id="CHEBI:49883"/>
    </ligand>
</feature>
<dbReference type="PIRSF" id="PIRSF000857">
    <property type="entry name" value="PAPS_reductase"/>
    <property type="match status" value="1"/>
</dbReference>
<proteinExistence type="inferred from homology"/>
<dbReference type="OrthoDB" id="9772604at2"/>
<dbReference type="GO" id="GO:0070814">
    <property type="term" value="P:hydrogen sulfide biosynthetic process"/>
    <property type="evidence" value="ECO:0007669"/>
    <property type="project" value="UniProtKB-UniRule"/>
</dbReference>
<dbReference type="KEGG" id="lpil:LIP_3355"/>
<reference evidence="7" key="1">
    <citation type="submission" date="2015-07" db="EMBL/GenBank/DDBJ databases">
        <title>Complete genome sequence and phylogenetic analysis of Limnochorda pilosa.</title>
        <authorList>
            <person name="Watanabe M."/>
            <person name="Kojima H."/>
            <person name="Fukui M."/>
        </authorList>
    </citation>
    <scope>NUCLEOTIDE SEQUENCE [LARGE SCALE GENOMIC DNA]</scope>
    <source>
        <strain evidence="7">HC45</strain>
    </source>
</reference>
<evidence type="ECO:0000256" key="3">
    <source>
        <dbReference type="ARBA" id="ARBA00024327"/>
    </source>
</evidence>
<dbReference type="AlphaFoldDB" id="A0A0K2SQA3"/>
<accession>A0A0K2SQA3</accession>
<dbReference type="GO" id="GO:0005737">
    <property type="term" value="C:cytoplasm"/>
    <property type="evidence" value="ECO:0007669"/>
    <property type="project" value="UniProtKB-SubCell"/>
</dbReference>
<dbReference type="STRING" id="1555112.LIP_3355"/>
<keyword evidence="2 4" id="KW-0560">Oxidoreductase</keyword>
<feature type="domain" description="Phosphoadenosine phosphosulphate reductase" evidence="5">
    <location>
        <begin position="25"/>
        <end position="204"/>
    </location>
</feature>
<evidence type="ECO:0000259" key="5">
    <source>
        <dbReference type="Pfam" id="PF01507"/>
    </source>
</evidence>
<gene>
    <name evidence="4" type="primary">cysH</name>
    <name evidence="6" type="ORF">LIP_3355</name>
</gene>
<feature type="binding site" evidence="4">
    <location>
        <position position="199"/>
    </location>
    <ligand>
        <name>[4Fe-4S] cluster</name>
        <dbReference type="ChEBI" id="CHEBI:49883"/>
    </ligand>
</feature>
<dbReference type="GO" id="GO:0043866">
    <property type="term" value="F:adenylyl-sulfate reductase (thioredoxin) activity"/>
    <property type="evidence" value="ECO:0007669"/>
    <property type="project" value="UniProtKB-EC"/>
</dbReference>
<keyword evidence="7" id="KW-1185">Reference proteome</keyword>
<evidence type="ECO:0000313" key="6">
    <source>
        <dbReference type="EMBL" id="BAS29167.1"/>
    </source>
</evidence>
<dbReference type="HAMAP" id="MF_00063">
    <property type="entry name" value="CysH"/>
    <property type="match status" value="1"/>
</dbReference>
<dbReference type="InterPro" id="IPR004511">
    <property type="entry name" value="PAPS/APS_Rdtase"/>
</dbReference>
<comment type="function">
    <text evidence="4">Catalyzes the formation of sulfite from adenosine 5'-phosphosulfate (APS) using thioredoxin as an electron donor.</text>
</comment>
<sequence length="238" mass="26666">MIRPTLDWKPEETIRWAVEQLGKGLVVSSSFGNPEGTALLHMVAQVDPSVPVAWVNTGFLFPETVAFQERLSRRLGLRVVEVVPRLTPEEQAARYGDDLWARDPDLCCRIRKVEPLFTLLQGYDAWMTAIRRGQTEARTGARVVEEHHLQPVHPVGPGRTITKINPLAGWSRQQVWAYLDAHDLPYNPLLDEGYPSLGCVQCTRRVAPAGARVDDRSGRWWGSQKTECGLHTATRPAG</sequence>
<feature type="binding site" evidence="4">
    <location>
        <position position="202"/>
    </location>
    <ligand>
        <name>[4Fe-4S] cluster</name>
        <dbReference type="ChEBI" id="CHEBI:49883"/>
    </ligand>
</feature>
<protein>
    <recommendedName>
        <fullName evidence="4">Adenosine 5'-phosphosulfate reductase</fullName>
        <shortName evidence="4">APS reductase</shortName>
        <ecNumber evidence="4">1.8.4.10</ecNumber>
    </recommendedName>
    <alternativeName>
        <fullName evidence="4">5'-adenylylsulfate reductase</fullName>
    </alternativeName>
    <alternativeName>
        <fullName evidence="4">Thioredoxin-dependent 5'-adenylylsulfate reductase</fullName>
    </alternativeName>
</protein>
<keyword evidence="4" id="KW-0411">Iron-sulfur</keyword>
<dbReference type="NCBIfam" id="NF002537">
    <property type="entry name" value="PRK02090.1"/>
    <property type="match status" value="1"/>
</dbReference>
<dbReference type="SUPFAM" id="SSF52402">
    <property type="entry name" value="Adenine nucleotide alpha hydrolases-like"/>
    <property type="match status" value="1"/>
</dbReference>
<keyword evidence="4" id="KW-0408">Iron</keyword>
<evidence type="ECO:0000256" key="1">
    <source>
        <dbReference type="ARBA" id="ARBA00009732"/>
    </source>
</evidence>
<dbReference type="PANTHER" id="PTHR46509:SF1">
    <property type="entry name" value="PHOSPHOADENOSINE PHOSPHOSULFATE REDUCTASE"/>
    <property type="match status" value="1"/>
</dbReference>
<organism evidence="6 7">
    <name type="scientific">Limnochorda pilosa</name>
    <dbReference type="NCBI Taxonomy" id="1555112"/>
    <lineage>
        <taxon>Bacteria</taxon>
        <taxon>Bacillati</taxon>
        <taxon>Bacillota</taxon>
        <taxon>Limnochordia</taxon>
        <taxon>Limnochordales</taxon>
        <taxon>Limnochordaceae</taxon>
        <taxon>Limnochorda</taxon>
    </lineage>
</organism>
<dbReference type="RefSeq" id="WP_068140581.1">
    <property type="nucleotide sequence ID" value="NZ_AP014924.1"/>
</dbReference>
<keyword evidence="4" id="KW-0963">Cytoplasm</keyword>